<evidence type="ECO:0000313" key="8">
    <source>
        <dbReference type="EMBL" id="THU62308.1"/>
    </source>
</evidence>
<dbReference type="GO" id="GO:0003729">
    <property type="term" value="F:mRNA binding"/>
    <property type="evidence" value="ECO:0007669"/>
    <property type="project" value="TreeGrafter"/>
</dbReference>
<feature type="domain" description="C3H1-type" evidence="7">
    <location>
        <begin position="89"/>
        <end position="117"/>
    </location>
</feature>
<evidence type="ECO:0000313" key="9">
    <source>
        <dbReference type="Proteomes" id="UP000317650"/>
    </source>
</evidence>
<keyword evidence="4" id="KW-0238">DNA-binding</keyword>
<comment type="caution">
    <text evidence="8">The sequence shown here is derived from an EMBL/GenBank/DDBJ whole genome shotgun (WGS) entry which is preliminary data.</text>
</comment>
<dbReference type="SUPFAM" id="SSF90229">
    <property type="entry name" value="CCCH zinc finger"/>
    <property type="match status" value="5"/>
</dbReference>
<accession>A0A4S8JJN0</accession>
<dbReference type="SMART" id="SM00356">
    <property type="entry name" value="ZnF_C3H1"/>
    <property type="match status" value="5"/>
</dbReference>
<keyword evidence="1 5" id="KW-0479">Metal-binding</keyword>
<dbReference type="InterPro" id="IPR000571">
    <property type="entry name" value="Znf_CCCH"/>
</dbReference>
<dbReference type="Proteomes" id="UP000317650">
    <property type="component" value="Chromosome 1"/>
</dbReference>
<feature type="domain" description="C3H1-type" evidence="7">
    <location>
        <begin position="47"/>
        <end position="75"/>
    </location>
</feature>
<dbReference type="STRING" id="52838.A0A4S8JJN0"/>
<keyword evidence="9" id="KW-1185">Reference proteome</keyword>
<sequence length="517" mass="56721">MMSDVRHNAVPNSSHASPDNIEGAMWQLNIEDGQEGADGQLNQYPDRPGQPDCLYYLRTGVCGYGSKCKYNHPAHNEQITRFSGELPQRDGQPDCQFFLKTGMCKYGITCKYHHPRDKHDTRLVQLNVFGLPIREDEKQCAHYMKTGSCKYGVACKFNHPQPANPGSAFSVTGSSVYGYSGSMAPTSGLTVIGGISSWPFSRFPYVSSPRMQGLPAYVPFVLAPSQGNMPVQQGWSTYMGSVNDISSTDMLVPSKIANSRHQEQPGSSMPLSLPERPDQPECQYYMKTGSCKYGTSCKYHHPKEKNQADMATIGPLGLPLRPGQPLCTFYTTYGSCKYGTTCKFDHPLVSYYGYSLQPFAAYSEPPALFPGQRSSKVTRTSAEDSSSKASKLPEQLAESETGGPRMKSGTHERGNPSANSSPSDTEPQPDLAVQDLHDLLSTPKKTTEALQPMKPHAQPNSMNAPTNSSPRTSEARNVTGIAFLASVVVVVVHRDPHACRKRHRRVKKGTNCLARFG</sequence>
<organism evidence="8 9">
    <name type="scientific">Musa balbisiana</name>
    <name type="common">Banana</name>
    <dbReference type="NCBI Taxonomy" id="52838"/>
    <lineage>
        <taxon>Eukaryota</taxon>
        <taxon>Viridiplantae</taxon>
        <taxon>Streptophyta</taxon>
        <taxon>Embryophyta</taxon>
        <taxon>Tracheophyta</taxon>
        <taxon>Spermatophyta</taxon>
        <taxon>Magnoliopsida</taxon>
        <taxon>Liliopsida</taxon>
        <taxon>Zingiberales</taxon>
        <taxon>Musaceae</taxon>
        <taxon>Musa</taxon>
    </lineage>
</organism>
<feature type="domain" description="C3H1-type" evidence="7">
    <location>
        <begin position="321"/>
        <end position="349"/>
    </location>
</feature>
<evidence type="ECO:0000256" key="3">
    <source>
        <dbReference type="ARBA" id="ARBA00022833"/>
    </source>
</evidence>
<keyword evidence="2 5" id="KW-0863">Zinc-finger</keyword>
<feature type="region of interest" description="Disordered" evidence="6">
    <location>
        <begin position="445"/>
        <end position="474"/>
    </location>
</feature>
<keyword evidence="3 5" id="KW-0862">Zinc</keyword>
<feature type="region of interest" description="Disordered" evidence="6">
    <location>
        <begin position="369"/>
        <end position="430"/>
    </location>
</feature>
<name>A0A4S8JJN0_MUSBA</name>
<dbReference type="PANTHER" id="PTHR12506:SF50">
    <property type="entry name" value="ZINC FINGER CCCH DOMAIN-CONTAINING PROTEIN 26"/>
    <property type="match status" value="1"/>
</dbReference>
<feature type="compositionally biased region" description="Polar residues" evidence="6">
    <location>
        <begin position="458"/>
        <end position="474"/>
    </location>
</feature>
<feature type="zinc finger region" description="C3H1-type" evidence="5">
    <location>
        <begin position="89"/>
        <end position="117"/>
    </location>
</feature>
<feature type="zinc finger region" description="C3H1-type" evidence="5">
    <location>
        <begin position="321"/>
        <end position="349"/>
    </location>
</feature>
<dbReference type="AlphaFoldDB" id="A0A4S8JJN0"/>
<evidence type="ECO:0000256" key="4">
    <source>
        <dbReference type="ARBA" id="ARBA00023125"/>
    </source>
</evidence>
<feature type="zinc finger region" description="C3H1-type" evidence="5">
    <location>
        <begin position="276"/>
        <end position="304"/>
    </location>
</feature>
<feature type="domain" description="C3H1-type" evidence="7">
    <location>
        <begin position="276"/>
        <end position="304"/>
    </location>
</feature>
<feature type="compositionally biased region" description="Polar residues" evidence="6">
    <location>
        <begin position="416"/>
        <end position="426"/>
    </location>
</feature>
<feature type="zinc finger region" description="C3H1-type" evidence="5">
    <location>
        <begin position="134"/>
        <end position="162"/>
    </location>
</feature>
<dbReference type="Pfam" id="PF00642">
    <property type="entry name" value="zf-CCCH"/>
    <property type="match status" value="5"/>
</dbReference>
<dbReference type="GO" id="GO:0003677">
    <property type="term" value="F:DNA binding"/>
    <property type="evidence" value="ECO:0007669"/>
    <property type="project" value="UniProtKB-KW"/>
</dbReference>
<evidence type="ECO:0000256" key="6">
    <source>
        <dbReference type="SAM" id="MobiDB-lite"/>
    </source>
</evidence>
<feature type="domain" description="C3H1-type" evidence="7">
    <location>
        <begin position="134"/>
        <end position="162"/>
    </location>
</feature>
<reference evidence="8 9" key="1">
    <citation type="journal article" date="2019" name="Nat. Plants">
        <title>Genome sequencing of Musa balbisiana reveals subgenome evolution and function divergence in polyploid bananas.</title>
        <authorList>
            <person name="Yao X."/>
        </authorList>
    </citation>
    <scope>NUCLEOTIDE SEQUENCE [LARGE SCALE GENOMIC DNA]</scope>
    <source>
        <strain evidence="9">cv. DH-PKW</strain>
        <tissue evidence="8">Leaves</tissue>
    </source>
</reference>
<evidence type="ECO:0000259" key="7">
    <source>
        <dbReference type="PROSITE" id="PS50103"/>
    </source>
</evidence>
<dbReference type="InterPro" id="IPR036855">
    <property type="entry name" value="Znf_CCCH_sf"/>
</dbReference>
<dbReference type="Gene3D" id="4.10.1000.10">
    <property type="entry name" value="Zinc finger, CCCH-type"/>
    <property type="match status" value="3"/>
</dbReference>
<dbReference type="InterPro" id="IPR050974">
    <property type="entry name" value="Plant_ZF_CCCH"/>
</dbReference>
<dbReference type="PROSITE" id="PS50103">
    <property type="entry name" value="ZF_C3H1"/>
    <property type="match status" value="5"/>
</dbReference>
<evidence type="ECO:0000256" key="1">
    <source>
        <dbReference type="ARBA" id="ARBA00022723"/>
    </source>
</evidence>
<protein>
    <recommendedName>
        <fullName evidence="7">C3H1-type domain-containing protein</fullName>
    </recommendedName>
</protein>
<proteinExistence type="predicted"/>
<dbReference type="PANTHER" id="PTHR12506">
    <property type="entry name" value="PROTEIN PHOSPHATASE RELATED"/>
    <property type="match status" value="1"/>
</dbReference>
<evidence type="ECO:0000256" key="5">
    <source>
        <dbReference type="PROSITE-ProRule" id="PRU00723"/>
    </source>
</evidence>
<feature type="zinc finger region" description="C3H1-type" evidence="5">
    <location>
        <begin position="47"/>
        <end position="75"/>
    </location>
</feature>
<gene>
    <name evidence="8" type="ORF">C4D60_Mb01t03770</name>
</gene>
<evidence type="ECO:0000256" key="2">
    <source>
        <dbReference type="ARBA" id="ARBA00022771"/>
    </source>
</evidence>
<dbReference type="EMBL" id="PYDT01000004">
    <property type="protein sequence ID" value="THU62308.1"/>
    <property type="molecule type" value="Genomic_DNA"/>
</dbReference>
<dbReference type="GO" id="GO:0008270">
    <property type="term" value="F:zinc ion binding"/>
    <property type="evidence" value="ECO:0007669"/>
    <property type="project" value="UniProtKB-KW"/>
</dbReference>